<protein>
    <submittedName>
        <fullName evidence="2">Uncharacterized protein</fullName>
    </submittedName>
</protein>
<feature type="compositionally biased region" description="Basic and acidic residues" evidence="1">
    <location>
        <begin position="335"/>
        <end position="348"/>
    </location>
</feature>
<proteinExistence type="predicted"/>
<evidence type="ECO:0000313" key="2">
    <source>
        <dbReference type="EMBL" id="BDT62511.1"/>
    </source>
</evidence>
<feature type="region of interest" description="Disordered" evidence="1">
    <location>
        <begin position="1"/>
        <end position="100"/>
    </location>
</feature>
<feature type="compositionally biased region" description="Low complexity" evidence="1">
    <location>
        <begin position="362"/>
        <end position="374"/>
    </location>
</feature>
<feature type="compositionally biased region" description="Low complexity" evidence="1">
    <location>
        <begin position="23"/>
        <end position="32"/>
    </location>
</feature>
<organism evidence="2">
    <name type="scientific">Melicertus latisulcatus pemonivirus</name>
    <dbReference type="NCBI Taxonomy" id="2984278"/>
    <lineage>
        <taxon>Viruses</taxon>
        <taxon>Viruses incertae sedis</taxon>
        <taxon>Naldaviricetes</taxon>
        <taxon>Nimaviridae</taxon>
    </lineage>
</organism>
<feature type="compositionally biased region" description="Basic residues" evidence="1">
    <location>
        <begin position="349"/>
        <end position="361"/>
    </location>
</feature>
<feature type="compositionally biased region" description="Basic and acidic residues" evidence="1">
    <location>
        <begin position="171"/>
        <end position="188"/>
    </location>
</feature>
<evidence type="ECO:0000256" key="1">
    <source>
        <dbReference type="SAM" id="MobiDB-lite"/>
    </source>
</evidence>
<sequence>MPGLPKEKDGSDSPSRNEDSFSTKDVSSSSTTAGHAEGSVEDLRNDPSVTDEMDTDEGAWGARGRETSVSGKNDGSGVTPSVEADTVAAEPEGPSEKEADAVVTEMDCDVPVVNENSSDKPSTNRRRDHVEVTSVKTDAIAVDTEGNSHKELDELIATKEFDYQGAGGNESRSEVASIKKTDDADPVKADNVAAKPEGSSEKGEADAAVTGEMEYDDPGVDVRGVVTSVETDDAISVTETEGRSGDNKELDPFVTEELDDAGAGRNASSEVASAKTEDSDHLFNEDPKVSSAVEEEDVVTNSQTEHTIWKRKSVDAIETPTDWAAGGEEEISPLTERKEPNTQAEKMKSKPRRNKKRRARKSAAVASSTSRVTADQTSSPGRLRRE</sequence>
<accession>A0A9C7F0F9</accession>
<feature type="region of interest" description="Disordered" evidence="1">
    <location>
        <begin position="163"/>
        <end position="386"/>
    </location>
</feature>
<feature type="region of interest" description="Disordered" evidence="1">
    <location>
        <begin position="112"/>
        <end position="131"/>
    </location>
</feature>
<feature type="compositionally biased region" description="Basic and acidic residues" evidence="1">
    <location>
        <begin position="1"/>
        <end position="22"/>
    </location>
</feature>
<feature type="compositionally biased region" description="Basic and acidic residues" evidence="1">
    <location>
        <begin position="240"/>
        <end position="251"/>
    </location>
</feature>
<name>A0A9C7F0F9_9VIRU</name>
<reference evidence="2" key="1">
    <citation type="submission" date="2022-10" db="EMBL/GenBank/DDBJ databases">
        <title>Genome sequences of endogenous nimaviruses in decapod crustaceans.</title>
        <authorList>
            <person name="Kawato S."/>
            <person name="Nozaki R."/>
            <person name="Kondo H."/>
            <person name="Hirono I."/>
        </authorList>
    </citation>
    <scope>NUCLEOTIDE SEQUENCE</scope>
    <source>
        <strain evidence="2">Okinawa2016</strain>
    </source>
</reference>
<feature type="compositionally biased region" description="Polar residues" evidence="1">
    <location>
        <begin position="67"/>
        <end position="79"/>
    </location>
</feature>
<feature type="compositionally biased region" description="Basic and acidic residues" evidence="1">
    <location>
        <begin position="275"/>
        <end position="288"/>
    </location>
</feature>
<dbReference type="EMBL" id="LC738875">
    <property type="protein sequence ID" value="BDT62511.1"/>
    <property type="molecule type" value="Genomic_DNA"/>
</dbReference>